<dbReference type="GO" id="GO:0005634">
    <property type="term" value="C:nucleus"/>
    <property type="evidence" value="ECO:0007669"/>
    <property type="project" value="TreeGrafter"/>
</dbReference>
<organism evidence="9 10">
    <name type="scientific">Letharia columbiana</name>
    <dbReference type="NCBI Taxonomy" id="112416"/>
    <lineage>
        <taxon>Eukaryota</taxon>
        <taxon>Fungi</taxon>
        <taxon>Dikarya</taxon>
        <taxon>Ascomycota</taxon>
        <taxon>Pezizomycotina</taxon>
        <taxon>Lecanoromycetes</taxon>
        <taxon>OSLEUM clade</taxon>
        <taxon>Lecanoromycetidae</taxon>
        <taxon>Lecanorales</taxon>
        <taxon>Lecanorineae</taxon>
        <taxon>Parmeliaceae</taxon>
        <taxon>Letharia</taxon>
    </lineage>
</organism>
<feature type="domain" description="C3H1-type" evidence="8">
    <location>
        <begin position="294"/>
        <end position="317"/>
    </location>
</feature>
<feature type="compositionally biased region" description="Polar residues" evidence="7">
    <location>
        <begin position="22"/>
        <end position="37"/>
    </location>
</feature>
<proteinExistence type="predicted"/>
<keyword evidence="10" id="KW-1185">Reference proteome</keyword>
<evidence type="ECO:0000259" key="8">
    <source>
        <dbReference type="PROSITE" id="PS50103"/>
    </source>
</evidence>
<dbReference type="FunFam" id="4.10.1000.10:FF:000022">
    <property type="entry name" value="Zinc finger CCCH domain-containing protein 7"/>
    <property type="match status" value="1"/>
</dbReference>
<evidence type="ECO:0000313" key="10">
    <source>
        <dbReference type="Proteomes" id="UP000578531"/>
    </source>
</evidence>
<evidence type="ECO:0000256" key="2">
    <source>
        <dbReference type="ARBA" id="ARBA00022737"/>
    </source>
</evidence>
<feature type="domain" description="C3H1-type" evidence="8">
    <location>
        <begin position="345"/>
        <end position="373"/>
    </location>
</feature>
<keyword evidence="6" id="KW-0175">Coiled coil</keyword>
<feature type="coiled-coil region" evidence="6">
    <location>
        <begin position="158"/>
        <end position="187"/>
    </location>
</feature>
<dbReference type="PROSITE" id="PS50103">
    <property type="entry name" value="ZF_C3H1"/>
    <property type="match status" value="4"/>
</dbReference>
<sequence>MSEEDQELLKKISKISGHINLHKTQATPTQNDPNSDFASPLPWNRYTPASSGNLNAAPWRSPRVAPYTRGRGRAGRIVANPHRNRTLVLNNKSGVSIPSAKEPSPDSTPSSTKAIQSEDEELILRQSTNRWVTKRDRHMQLINSSVYDKETPARNKAIEESRRQKALQKDQREKQKIKRHLNILTSRAGQAANAVHEVSINGLRFHVADGGSKLVRIRGATDSASTTPKQANVGGVTFLRSKNGNLYRSGIVKAERATGKFRKIAEPCKRFTLTGHCPKGPLCPYTHDPLKVAMCKDYLQTGTCPAGDSCDLSHDHTPERVPACLHFLRGKCSNPSCRYAHVRVNPSASVCKGFAVLGYCSKGANCSERHVHECPDYANSGVCRKPKCHLPHVDRAGQIKKHAANVTDRANGSEGDDDSDIVSDDDYDEIDSDDVDSDGLEEDVMQLSDETASRALSQQQDFVQF</sequence>
<dbReference type="PANTHER" id="PTHR46156:SF1">
    <property type="entry name" value="ZINC FINGER CCCH DOMAIN-CONTAINING PROTEIN 3"/>
    <property type="match status" value="1"/>
</dbReference>
<feature type="region of interest" description="Disordered" evidence="7">
    <location>
        <begin position="17"/>
        <end position="116"/>
    </location>
</feature>
<evidence type="ECO:0000313" key="9">
    <source>
        <dbReference type="EMBL" id="KAF6236511.1"/>
    </source>
</evidence>
<evidence type="ECO:0000256" key="4">
    <source>
        <dbReference type="ARBA" id="ARBA00022833"/>
    </source>
</evidence>
<evidence type="ECO:0000256" key="6">
    <source>
        <dbReference type="SAM" id="Coils"/>
    </source>
</evidence>
<dbReference type="OrthoDB" id="410307at2759"/>
<dbReference type="Pfam" id="PF00642">
    <property type="entry name" value="zf-CCCH"/>
    <property type="match status" value="2"/>
</dbReference>
<dbReference type="Proteomes" id="UP000578531">
    <property type="component" value="Unassembled WGS sequence"/>
</dbReference>
<feature type="region of interest" description="Disordered" evidence="7">
    <location>
        <begin position="403"/>
        <end position="441"/>
    </location>
</feature>
<feature type="domain" description="C3H1-type" evidence="8">
    <location>
        <begin position="318"/>
        <end position="344"/>
    </location>
</feature>
<dbReference type="GO" id="GO:0008270">
    <property type="term" value="F:zinc ion binding"/>
    <property type="evidence" value="ECO:0007669"/>
    <property type="project" value="UniProtKB-KW"/>
</dbReference>
<evidence type="ECO:0000256" key="1">
    <source>
        <dbReference type="ARBA" id="ARBA00022723"/>
    </source>
</evidence>
<dbReference type="Gene3D" id="4.10.1000.10">
    <property type="entry name" value="Zinc finger, CCCH-type"/>
    <property type="match status" value="2"/>
</dbReference>
<feature type="zinc finger region" description="C3H1-type" evidence="5">
    <location>
        <begin position="345"/>
        <end position="373"/>
    </location>
</feature>
<dbReference type="InterPro" id="IPR036855">
    <property type="entry name" value="Znf_CCCH_sf"/>
</dbReference>
<feature type="zinc finger region" description="C3H1-type" evidence="5">
    <location>
        <begin position="262"/>
        <end position="290"/>
    </location>
</feature>
<evidence type="ECO:0000256" key="3">
    <source>
        <dbReference type="ARBA" id="ARBA00022771"/>
    </source>
</evidence>
<keyword evidence="4 5" id="KW-0862">Zinc</keyword>
<dbReference type="GeneID" id="59286956"/>
<keyword evidence="1 5" id="KW-0479">Metal-binding</keyword>
<dbReference type="SUPFAM" id="SSF90229">
    <property type="entry name" value="CCCH zinc finger"/>
    <property type="match status" value="2"/>
</dbReference>
<feature type="compositionally biased region" description="Polar residues" evidence="7">
    <location>
        <begin position="105"/>
        <end position="115"/>
    </location>
</feature>
<dbReference type="EMBL" id="JACCJC010000018">
    <property type="protein sequence ID" value="KAF6236511.1"/>
    <property type="molecule type" value="Genomic_DNA"/>
</dbReference>
<dbReference type="SMART" id="SM00356">
    <property type="entry name" value="ZnF_C3H1"/>
    <property type="match status" value="4"/>
</dbReference>
<accession>A0A8H6FXE4</accession>
<feature type="domain" description="C3H1-type" evidence="8">
    <location>
        <begin position="262"/>
        <end position="290"/>
    </location>
</feature>
<dbReference type="AlphaFoldDB" id="A0A8H6FXE4"/>
<reference evidence="9 10" key="1">
    <citation type="journal article" date="2020" name="Genomics">
        <title>Complete, high-quality genomes from long-read metagenomic sequencing of two wolf lichen thalli reveals enigmatic genome architecture.</title>
        <authorList>
            <person name="McKenzie S.K."/>
            <person name="Walston R.F."/>
            <person name="Allen J.L."/>
        </authorList>
    </citation>
    <scope>NUCLEOTIDE SEQUENCE [LARGE SCALE GENOMIC DNA]</scope>
    <source>
        <strain evidence="9">WasteWater2</strain>
    </source>
</reference>
<evidence type="ECO:0000256" key="7">
    <source>
        <dbReference type="SAM" id="MobiDB-lite"/>
    </source>
</evidence>
<dbReference type="RefSeq" id="XP_037165850.1">
    <property type="nucleotide sequence ID" value="XM_037307210.1"/>
</dbReference>
<evidence type="ECO:0000256" key="5">
    <source>
        <dbReference type="PROSITE-ProRule" id="PRU00723"/>
    </source>
</evidence>
<comment type="caution">
    <text evidence="9">The sequence shown here is derived from an EMBL/GenBank/DDBJ whole genome shotgun (WGS) entry which is preliminary data.</text>
</comment>
<dbReference type="PANTHER" id="PTHR46156">
    <property type="entry name" value="CCCH ZINGC FINGER"/>
    <property type="match status" value="1"/>
</dbReference>
<feature type="zinc finger region" description="C3H1-type" evidence="5">
    <location>
        <begin position="318"/>
        <end position="344"/>
    </location>
</feature>
<name>A0A8H6FXE4_9LECA</name>
<dbReference type="InterPro" id="IPR000571">
    <property type="entry name" value="Znf_CCCH"/>
</dbReference>
<dbReference type="Pfam" id="PF14608">
    <property type="entry name" value="zf-CCCH_2"/>
    <property type="match status" value="1"/>
</dbReference>
<dbReference type="FunFam" id="4.10.1000.10:FF:000035">
    <property type="entry name" value="CCCH zinc finger protein, variant"/>
    <property type="match status" value="1"/>
</dbReference>
<protein>
    <recommendedName>
        <fullName evidence="8">C3H1-type domain-containing protein</fullName>
    </recommendedName>
</protein>
<keyword evidence="3 5" id="KW-0863">Zinc-finger</keyword>
<dbReference type="Gene3D" id="6.10.250.3220">
    <property type="match status" value="1"/>
</dbReference>
<gene>
    <name evidence="9" type="ORF">HO173_005292</name>
</gene>
<feature type="compositionally biased region" description="Acidic residues" evidence="7">
    <location>
        <begin position="414"/>
        <end position="441"/>
    </location>
</feature>
<feature type="zinc finger region" description="C3H1-type" evidence="5">
    <location>
        <begin position="294"/>
        <end position="317"/>
    </location>
</feature>
<keyword evidence="2" id="KW-0677">Repeat</keyword>
<feature type="compositionally biased region" description="Polar residues" evidence="7">
    <location>
        <begin position="87"/>
        <end position="96"/>
    </location>
</feature>